<dbReference type="Pfam" id="PF01471">
    <property type="entry name" value="PG_binding_1"/>
    <property type="match status" value="1"/>
</dbReference>
<accession>A0AAC9Z914</accession>
<dbReference type="InterPro" id="IPR002477">
    <property type="entry name" value="Peptidoglycan-bd-like"/>
</dbReference>
<dbReference type="AlphaFoldDB" id="A0AAC9Z914"/>
<organism evidence="2 3">
    <name type="scientific">Phaeobacter gallaeciensis</name>
    <dbReference type="NCBI Taxonomy" id="60890"/>
    <lineage>
        <taxon>Bacteria</taxon>
        <taxon>Pseudomonadati</taxon>
        <taxon>Pseudomonadota</taxon>
        <taxon>Alphaproteobacteria</taxon>
        <taxon>Rhodobacterales</taxon>
        <taxon>Roseobacteraceae</taxon>
        <taxon>Phaeobacter</taxon>
    </lineage>
</organism>
<dbReference type="InterPro" id="IPR036366">
    <property type="entry name" value="PGBDSf"/>
</dbReference>
<dbReference type="GeneID" id="31846188"/>
<feature type="domain" description="Peptidoglycan binding-like" evidence="1">
    <location>
        <begin position="4"/>
        <end position="57"/>
    </location>
</feature>
<name>A0AAC9Z914_9RHOB</name>
<evidence type="ECO:0000259" key="1">
    <source>
        <dbReference type="Pfam" id="PF01471"/>
    </source>
</evidence>
<gene>
    <name evidence="2" type="ORF">PhaeoP63_01784</name>
</gene>
<dbReference type="EMBL" id="CP010784">
    <property type="protein sequence ID" value="ATF05859.1"/>
    <property type="molecule type" value="Genomic_DNA"/>
</dbReference>
<dbReference type="RefSeq" id="WP_024097225.1">
    <property type="nucleotide sequence ID" value="NZ_CP010588.1"/>
</dbReference>
<protein>
    <submittedName>
        <fullName evidence="2">Peptidoglycan-binding protein domain protein-containing protein</fullName>
    </submittedName>
</protein>
<evidence type="ECO:0000313" key="3">
    <source>
        <dbReference type="Proteomes" id="UP000217545"/>
    </source>
</evidence>
<dbReference type="Proteomes" id="UP000217545">
    <property type="component" value="Chromosome"/>
</dbReference>
<dbReference type="SUPFAM" id="SSF47090">
    <property type="entry name" value="PGBD-like"/>
    <property type="match status" value="1"/>
</dbReference>
<proteinExistence type="predicted"/>
<dbReference type="Gene3D" id="1.10.101.10">
    <property type="entry name" value="PGBD-like superfamily/PGBD"/>
    <property type="match status" value="1"/>
</dbReference>
<dbReference type="InterPro" id="IPR036365">
    <property type="entry name" value="PGBD-like_sf"/>
</dbReference>
<sequence length="225" mass="24879">MNAETLWLQERLSQLGFDPGPIDGLRGPRTDAAVVAFKRSVGLRARPYVGPLTRAALMPAVQERSELPWMAEAAKMRGLHEQRNTAALRRWFDASVSWIDPRDIPWCGAFVATCHRAVDPDIDLPGNPLGARNWHPWGDKCDPVFGATLVFWRISPNHWAGHVGFYHGEDDTHYHVLGGNQANAVTVTRIAKSRLLSARWPIGVPVTGRRILLTPGGTPISTNEA</sequence>
<reference evidence="2 3" key="1">
    <citation type="journal article" date="2017" name="Front. Microbiol.">
        <title>Phaeobacter piscinae sp. nov., a species of the Roseobacter group and potential aquaculture probiont.</title>
        <authorList>
            <person name="Sonnenschein E.C."/>
            <person name="Phippen C.B.W."/>
            <person name="Nielsen K.F."/>
            <person name="Mateiu R.V."/>
            <person name="Melchiorsen J."/>
            <person name="Gram L."/>
            <person name="Overmann J."/>
            <person name="Freese H.M."/>
        </authorList>
    </citation>
    <scope>NUCLEOTIDE SEQUENCE [LARGE SCALE GENOMIC DNA]</scope>
    <source>
        <strain evidence="2 3">P63</strain>
    </source>
</reference>
<evidence type="ECO:0000313" key="2">
    <source>
        <dbReference type="EMBL" id="ATF05859.1"/>
    </source>
</evidence>